<gene>
    <name evidence="2" type="ORF">GP644_08715</name>
</gene>
<proteinExistence type="predicted"/>
<dbReference type="RefSeq" id="WP_158978777.1">
    <property type="nucleotide sequence ID" value="NZ_WSFO01000004.1"/>
</dbReference>
<reference evidence="2 3" key="1">
    <citation type="submission" date="2019-12" db="EMBL/GenBank/DDBJ databases">
        <authorList>
            <person name="Zhang Y.-J."/>
        </authorList>
    </citation>
    <scope>NUCLEOTIDE SEQUENCE [LARGE SCALE GENOMIC DNA]</scope>
    <source>
        <strain evidence="2 3">H18S-6</strain>
    </source>
</reference>
<dbReference type="EMBL" id="WSFO01000004">
    <property type="protein sequence ID" value="KAE9630474.1"/>
    <property type="molecule type" value="Genomic_DNA"/>
</dbReference>
<evidence type="ECO:0000256" key="1">
    <source>
        <dbReference type="SAM" id="SignalP"/>
    </source>
</evidence>
<dbReference type="AlphaFoldDB" id="A0A6A4RL07"/>
<evidence type="ECO:0008006" key="4">
    <source>
        <dbReference type="Google" id="ProtNLM"/>
    </source>
</evidence>
<feature type="signal peptide" evidence="1">
    <location>
        <begin position="1"/>
        <end position="26"/>
    </location>
</feature>
<sequence>MRHLIRSYLTLFLVFAITLTAHSAGAAAGMRDATGQMVICSGSGPVVIYVDADGQPTRAPHDCPDCISAALDVVLPVQHAEDATPEPMRRVEFFVAIRLQSRMPLQAGARSPPVGS</sequence>
<protein>
    <recommendedName>
        <fullName evidence="4">DUF2946 domain-containing protein</fullName>
    </recommendedName>
</protein>
<keyword evidence="1" id="KW-0732">Signal</keyword>
<feature type="chain" id="PRO_5025487256" description="DUF2946 domain-containing protein" evidence="1">
    <location>
        <begin position="27"/>
        <end position="116"/>
    </location>
</feature>
<comment type="caution">
    <text evidence="2">The sequence shown here is derived from an EMBL/GenBank/DDBJ whole genome shotgun (WGS) entry which is preliminary data.</text>
</comment>
<name>A0A6A4RL07_9RHOB</name>
<evidence type="ECO:0000313" key="2">
    <source>
        <dbReference type="EMBL" id="KAE9630474.1"/>
    </source>
</evidence>
<evidence type="ECO:0000313" key="3">
    <source>
        <dbReference type="Proteomes" id="UP000441586"/>
    </source>
</evidence>
<organism evidence="2 3">
    <name type="scientific">Parasedimentitalea maritima</name>
    <dbReference type="NCBI Taxonomy" id="2578117"/>
    <lineage>
        <taxon>Bacteria</taxon>
        <taxon>Pseudomonadati</taxon>
        <taxon>Pseudomonadota</taxon>
        <taxon>Alphaproteobacteria</taxon>
        <taxon>Rhodobacterales</taxon>
        <taxon>Paracoccaceae</taxon>
        <taxon>Parasedimentitalea</taxon>
    </lineage>
</organism>
<accession>A0A6A4RL07</accession>
<dbReference type="Proteomes" id="UP000441586">
    <property type="component" value="Unassembled WGS sequence"/>
</dbReference>